<dbReference type="PANTHER" id="PTHR42770:SF7">
    <property type="entry name" value="MEMBRANE PROTEIN"/>
    <property type="match status" value="1"/>
</dbReference>
<dbReference type="InterPro" id="IPR050367">
    <property type="entry name" value="APC_superfamily"/>
</dbReference>
<sequence>MASARYFVRETTGLIKEYGAIDVLLFASAAVFALLFTTVQFPWFYGNTLGANLPLSLLVAAIPFVFLMFTYWAITIVMPRSGSDYVWTSRIFHPVVGFAWSLVYMFSVFYTAYVGEIGSFSYAFSTILSVLGLINSSPSLTSLGNFLSSASGTFLLGIAFTLFFGAFSIFGSRFTKGLLYSSWIMAGVGIALMWFILGSTNQSSFVAKWNALIGSAYSNGTYQALYSSATSNNWPGMASGFGAIITALPLASLFLLGGNYVNAFSGEIKGIRKSIPIALFLSLVFGIIYWSVTATLTLNVVSAQWITAVGRAWDVYGVSTQAYPLPLPPSQPLILAIAAYPNRALIYFMFFAYLYGSLCAAFTYFWISSKYFFAWSFDRLLPSSFARVSDRFHTPYVSIVAMVILGIGLSASYSYLGWSSAFTLGTVLWDVSYVVPSLALVAFPFVKKELFEQAPGWIKAKVGSVPLVSIIGAITAVLFAAQGYIAYSNPLITSPTLFSFEVVVALIALSIALYFGAVAYHKRHGLNILANFREIPPE</sequence>
<feature type="transmembrane region" description="Helical" evidence="6">
    <location>
        <begin position="467"/>
        <end position="485"/>
    </location>
</feature>
<feature type="transmembrane region" description="Helical" evidence="6">
    <location>
        <begin position="91"/>
        <end position="111"/>
    </location>
</feature>
<evidence type="ECO:0000256" key="5">
    <source>
        <dbReference type="ARBA" id="ARBA00023136"/>
    </source>
</evidence>
<reference evidence="7 8" key="1">
    <citation type="submission" date="2017-04" db="EMBL/GenBank/DDBJ databases">
        <title>Novel microbial lineages endemic to geothermal iron-oxide mats fill important gaps in the evolutionary history of Archaea.</title>
        <authorList>
            <person name="Jay Z.J."/>
            <person name="Beam J.P."/>
            <person name="Dlakic M."/>
            <person name="Rusch D.B."/>
            <person name="Kozubal M.A."/>
            <person name="Inskeep W.P."/>
        </authorList>
    </citation>
    <scope>NUCLEOTIDE SEQUENCE [LARGE SCALE GENOMIC DNA]</scope>
    <source>
        <strain evidence="7">OSP_D</strain>
    </source>
</reference>
<feature type="transmembrane region" description="Helical" evidence="6">
    <location>
        <begin position="396"/>
        <end position="416"/>
    </location>
</feature>
<proteinExistence type="predicted"/>
<feature type="transmembrane region" description="Helical" evidence="6">
    <location>
        <begin position="177"/>
        <end position="197"/>
    </location>
</feature>
<dbReference type="Pfam" id="PF13520">
    <property type="entry name" value="AA_permease_2"/>
    <property type="match status" value="1"/>
</dbReference>
<evidence type="ECO:0000256" key="3">
    <source>
        <dbReference type="ARBA" id="ARBA00022692"/>
    </source>
</evidence>
<keyword evidence="4 6" id="KW-1133">Transmembrane helix</keyword>
<feature type="transmembrane region" description="Helical" evidence="6">
    <location>
        <begin position="57"/>
        <end position="79"/>
    </location>
</feature>
<dbReference type="PIRSF" id="PIRSF006060">
    <property type="entry name" value="AA_transporter"/>
    <property type="match status" value="1"/>
</dbReference>
<name>A0A2R6A918_9ARCH</name>
<dbReference type="GO" id="GO:0022857">
    <property type="term" value="F:transmembrane transporter activity"/>
    <property type="evidence" value="ECO:0007669"/>
    <property type="project" value="InterPro"/>
</dbReference>
<comment type="caution">
    <text evidence="7">The sequence shown here is derived from an EMBL/GenBank/DDBJ whole genome shotgun (WGS) entry which is preliminary data.</text>
</comment>
<dbReference type="AlphaFoldDB" id="A0A2R6A918"/>
<feature type="transmembrane region" description="Helical" evidence="6">
    <location>
        <begin position="345"/>
        <end position="367"/>
    </location>
</feature>
<evidence type="ECO:0000313" key="8">
    <source>
        <dbReference type="Proteomes" id="UP000240880"/>
    </source>
</evidence>
<feature type="transmembrane region" description="Helical" evidence="6">
    <location>
        <begin position="241"/>
        <end position="262"/>
    </location>
</feature>
<keyword evidence="2" id="KW-1003">Cell membrane</keyword>
<accession>A0A2R6A918</accession>
<keyword evidence="5 6" id="KW-0472">Membrane</keyword>
<dbReference type="EMBL" id="NEXC01000046">
    <property type="protein sequence ID" value="PSN82894.1"/>
    <property type="molecule type" value="Genomic_DNA"/>
</dbReference>
<dbReference type="GO" id="GO:0005886">
    <property type="term" value="C:plasma membrane"/>
    <property type="evidence" value="ECO:0007669"/>
    <property type="project" value="UniProtKB-SubCell"/>
</dbReference>
<evidence type="ECO:0008006" key="9">
    <source>
        <dbReference type="Google" id="ProtNLM"/>
    </source>
</evidence>
<dbReference type="Gene3D" id="1.20.1740.10">
    <property type="entry name" value="Amino acid/polyamine transporter I"/>
    <property type="match status" value="1"/>
</dbReference>
<feature type="transmembrane region" description="Helical" evidence="6">
    <location>
        <begin position="497"/>
        <end position="520"/>
    </location>
</feature>
<evidence type="ECO:0000313" key="7">
    <source>
        <dbReference type="EMBL" id="PSN82894.1"/>
    </source>
</evidence>
<evidence type="ECO:0000256" key="1">
    <source>
        <dbReference type="ARBA" id="ARBA00004651"/>
    </source>
</evidence>
<gene>
    <name evidence="7" type="ORF">B9Q01_06595</name>
</gene>
<dbReference type="PANTHER" id="PTHR42770">
    <property type="entry name" value="AMINO ACID TRANSPORTER-RELATED"/>
    <property type="match status" value="1"/>
</dbReference>
<evidence type="ECO:0000256" key="6">
    <source>
        <dbReference type="SAM" id="Phobius"/>
    </source>
</evidence>
<organism evidence="7 8">
    <name type="scientific">Candidatus Marsarchaeota G1 archaeon OSP_D</name>
    <dbReference type="NCBI Taxonomy" id="1978155"/>
    <lineage>
        <taxon>Archaea</taxon>
        <taxon>Candidatus Marsarchaeota</taxon>
        <taxon>Candidatus Marsarchaeota group 1</taxon>
    </lineage>
</organism>
<feature type="transmembrane region" description="Helical" evidence="6">
    <location>
        <begin position="422"/>
        <end position="446"/>
    </location>
</feature>
<comment type="subcellular location">
    <subcellularLocation>
        <location evidence="1">Cell membrane</location>
        <topology evidence="1">Multi-pass membrane protein</topology>
    </subcellularLocation>
</comment>
<dbReference type="InterPro" id="IPR002293">
    <property type="entry name" value="AA/rel_permease1"/>
</dbReference>
<evidence type="ECO:0000256" key="2">
    <source>
        <dbReference type="ARBA" id="ARBA00022475"/>
    </source>
</evidence>
<feature type="transmembrane region" description="Helical" evidence="6">
    <location>
        <begin position="146"/>
        <end position="171"/>
    </location>
</feature>
<protein>
    <recommendedName>
        <fullName evidence="9">APC family permease</fullName>
    </recommendedName>
</protein>
<feature type="transmembrane region" description="Helical" evidence="6">
    <location>
        <begin position="21"/>
        <end position="45"/>
    </location>
</feature>
<dbReference type="Proteomes" id="UP000240880">
    <property type="component" value="Unassembled WGS sequence"/>
</dbReference>
<keyword evidence="3 6" id="KW-0812">Transmembrane</keyword>
<evidence type="ECO:0000256" key="4">
    <source>
        <dbReference type="ARBA" id="ARBA00022989"/>
    </source>
</evidence>
<feature type="transmembrane region" description="Helical" evidence="6">
    <location>
        <begin position="274"/>
        <end position="292"/>
    </location>
</feature>